<reference evidence="2 3" key="1">
    <citation type="submission" date="2015-08" db="EMBL/GenBank/DDBJ databases">
        <title>Next Generation Sequencing and Analysis of the Genome of Puccinia sorghi L Schw, the Causal Agent of Maize Common Rust.</title>
        <authorList>
            <person name="Rochi L."/>
            <person name="Burguener G."/>
            <person name="Darino M."/>
            <person name="Turjanski A."/>
            <person name="Kreff E."/>
            <person name="Dieguez M.J."/>
            <person name="Sacco F."/>
        </authorList>
    </citation>
    <scope>NUCLEOTIDE SEQUENCE [LARGE SCALE GENOMIC DNA]</scope>
    <source>
        <strain evidence="2 3">RO10H11247</strain>
    </source>
</reference>
<protein>
    <submittedName>
        <fullName evidence="2">Uncharacterized protein</fullName>
    </submittedName>
</protein>
<evidence type="ECO:0000313" key="3">
    <source>
        <dbReference type="Proteomes" id="UP000037035"/>
    </source>
</evidence>
<gene>
    <name evidence="2" type="ORF">VP01_1784g2</name>
</gene>
<evidence type="ECO:0000256" key="1">
    <source>
        <dbReference type="SAM" id="MobiDB-lite"/>
    </source>
</evidence>
<feature type="compositionally biased region" description="Polar residues" evidence="1">
    <location>
        <begin position="11"/>
        <end position="22"/>
    </location>
</feature>
<sequence>MVLDLVPPQGTAGSQNSSSCSATPIHCRKLAGYLQVGSQPAPSNLFPPPQVTASSQRFSSAFTSPIRCRQPEGCLNPLPLAAYSGLHLLCRHNTLRGMPEASPLSLWHPNQCQTAHQLLAPPPFQHLFPKPYQPRNYLYCLPSLPAMAYCPLIFPTCSSSDIPSVICKIYCQCAHYQEEDSPQMRSKEEAGEGGERKMSKGQPEPLWSCTSSCPRLQPQIQCHDSIQVIHLMMFNLGNKSFFFLKPKCSPASLFLGVRGIFLGHGGRFLGFRCFLIGLIFWRHDSEKGNEEEGIINLGRKKHCKSNLLKCLQLTCRNSLEASLLCTFTGHVGISSQEFEADKGQS</sequence>
<feature type="compositionally biased region" description="Basic and acidic residues" evidence="1">
    <location>
        <begin position="185"/>
        <end position="198"/>
    </location>
</feature>
<comment type="caution">
    <text evidence="2">The sequence shown here is derived from an EMBL/GenBank/DDBJ whole genome shotgun (WGS) entry which is preliminary data.</text>
</comment>
<evidence type="ECO:0000313" key="2">
    <source>
        <dbReference type="EMBL" id="KNZ59203.1"/>
    </source>
</evidence>
<dbReference type="VEuPathDB" id="FungiDB:VP01_1784g2"/>
<accession>A0A0L6VEM5</accession>
<dbReference type="Proteomes" id="UP000037035">
    <property type="component" value="Unassembled WGS sequence"/>
</dbReference>
<dbReference type="AlphaFoldDB" id="A0A0L6VEM5"/>
<organism evidence="2 3">
    <name type="scientific">Puccinia sorghi</name>
    <dbReference type="NCBI Taxonomy" id="27349"/>
    <lineage>
        <taxon>Eukaryota</taxon>
        <taxon>Fungi</taxon>
        <taxon>Dikarya</taxon>
        <taxon>Basidiomycota</taxon>
        <taxon>Pucciniomycotina</taxon>
        <taxon>Pucciniomycetes</taxon>
        <taxon>Pucciniales</taxon>
        <taxon>Pucciniaceae</taxon>
        <taxon>Puccinia</taxon>
    </lineage>
</organism>
<dbReference type="EMBL" id="LAVV01006597">
    <property type="protein sequence ID" value="KNZ59203.1"/>
    <property type="molecule type" value="Genomic_DNA"/>
</dbReference>
<feature type="region of interest" description="Disordered" evidence="1">
    <location>
        <begin position="182"/>
        <end position="204"/>
    </location>
</feature>
<keyword evidence="3" id="KW-1185">Reference proteome</keyword>
<name>A0A0L6VEM5_9BASI</name>
<feature type="region of interest" description="Disordered" evidence="1">
    <location>
        <begin position="1"/>
        <end position="22"/>
    </location>
</feature>
<proteinExistence type="predicted"/>